<feature type="domain" description="EngB-type G" evidence="10">
    <location>
        <begin position="28"/>
        <end position="201"/>
    </location>
</feature>
<accession>A0A0D3J7Q4</accession>
<dbReference type="GeneID" id="17265040"/>
<evidence type="ECO:0000256" key="6">
    <source>
        <dbReference type="ARBA" id="ARBA00022842"/>
    </source>
</evidence>
<dbReference type="Pfam" id="PF01926">
    <property type="entry name" value="MMR_HSR1"/>
    <property type="match status" value="1"/>
</dbReference>
<dbReference type="InterPro" id="IPR006073">
    <property type="entry name" value="GTP-bd"/>
</dbReference>
<keyword evidence="9" id="KW-0131">Cell cycle</keyword>
<evidence type="ECO:0000256" key="7">
    <source>
        <dbReference type="ARBA" id="ARBA00023134"/>
    </source>
</evidence>
<reference evidence="12" key="1">
    <citation type="journal article" date="2013" name="Nature">
        <title>Pan genome of the phytoplankton Emiliania underpins its global distribution.</title>
        <authorList>
            <person name="Read B.A."/>
            <person name="Kegel J."/>
            <person name="Klute M.J."/>
            <person name="Kuo A."/>
            <person name="Lefebvre S.C."/>
            <person name="Maumus F."/>
            <person name="Mayer C."/>
            <person name="Miller J."/>
            <person name="Monier A."/>
            <person name="Salamov A."/>
            <person name="Young J."/>
            <person name="Aguilar M."/>
            <person name="Claverie J.M."/>
            <person name="Frickenhaus S."/>
            <person name="Gonzalez K."/>
            <person name="Herman E.K."/>
            <person name="Lin Y.C."/>
            <person name="Napier J."/>
            <person name="Ogata H."/>
            <person name="Sarno A.F."/>
            <person name="Shmutz J."/>
            <person name="Schroeder D."/>
            <person name="de Vargas C."/>
            <person name="Verret F."/>
            <person name="von Dassow P."/>
            <person name="Valentin K."/>
            <person name="Van de Peer Y."/>
            <person name="Wheeler G."/>
            <person name="Dacks J.B."/>
            <person name="Delwiche C.F."/>
            <person name="Dyhrman S.T."/>
            <person name="Glockner G."/>
            <person name="John U."/>
            <person name="Richards T."/>
            <person name="Worden A.Z."/>
            <person name="Zhang X."/>
            <person name="Grigoriev I.V."/>
            <person name="Allen A.E."/>
            <person name="Bidle K."/>
            <person name="Borodovsky M."/>
            <person name="Bowler C."/>
            <person name="Brownlee C."/>
            <person name="Cock J.M."/>
            <person name="Elias M."/>
            <person name="Gladyshev V.N."/>
            <person name="Groth M."/>
            <person name="Guda C."/>
            <person name="Hadaegh A."/>
            <person name="Iglesias-Rodriguez M.D."/>
            <person name="Jenkins J."/>
            <person name="Jones B.M."/>
            <person name="Lawson T."/>
            <person name="Leese F."/>
            <person name="Lindquist E."/>
            <person name="Lobanov A."/>
            <person name="Lomsadze A."/>
            <person name="Malik S.B."/>
            <person name="Marsh M.E."/>
            <person name="Mackinder L."/>
            <person name="Mock T."/>
            <person name="Mueller-Roeber B."/>
            <person name="Pagarete A."/>
            <person name="Parker M."/>
            <person name="Probert I."/>
            <person name="Quesneville H."/>
            <person name="Raines C."/>
            <person name="Rensing S.A."/>
            <person name="Riano-Pachon D.M."/>
            <person name="Richier S."/>
            <person name="Rokitta S."/>
            <person name="Shiraiwa Y."/>
            <person name="Soanes D.M."/>
            <person name="van der Giezen M."/>
            <person name="Wahlund T.M."/>
            <person name="Williams B."/>
            <person name="Wilson W."/>
            <person name="Wolfe G."/>
            <person name="Wurch L.L."/>
        </authorList>
    </citation>
    <scope>NUCLEOTIDE SEQUENCE</scope>
</reference>
<dbReference type="HAMAP" id="MF_00321">
    <property type="entry name" value="GTPase_EngB"/>
    <property type="match status" value="1"/>
</dbReference>
<evidence type="ECO:0000313" key="12">
    <source>
        <dbReference type="Proteomes" id="UP000013827"/>
    </source>
</evidence>
<dbReference type="PANTHER" id="PTHR11649:SF13">
    <property type="entry name" value="ENGB-TYPE G DOMAIN-CONTAINING PROTEIN"/>
    <property type="match status" value="1"/>
</dbReference>
<dbReference type="RefSeq" id="XP_005771968.1">
    <property type="nucleotide sequence ID" value="XM_005771911.1"/>
</dbReference>
<dbReference type="PANTHER" id="PTHR11649">
    <property type="entry name" value="MSS1/TRME-RELATED GTP-BINDING PROTEIN"/>
    <property type="match status" value="1"/>
</dbReference>
<dbReference type="GO" id="GO:0005525">
    <property type="term" value="F:GTP binding"/>
    <property type="evidence" value="ECO:0007669"/>
    <property type="project" value="UniProtKB-KW"/>
</dbReference>
<dbReference type="AlphaFoldDB" id="A0A0D3J7Q4"/>
<dbReference type="InterPro" id="IPR027417">
    <property type="entry name" value="P-loop_NTPase"/>
</dbReference>
<evidence type="ECO:0000256" key="9">
    <source>
        <dbReference type="ARBA" id="ARBA00023306"/>
    </source>
</evidence>
<comment type="similarity">
    <text evidence="2">Belongs to the TRAFAC class TrmE-Era-EngA-EngB-Septin-like GTPase superfamily. EngB GTPase family.</text>
</comment>
<dbReference type="OMA" id="FHEIPSV"/>
<evidence type="ECO:0000256" key="4">
    <source>
        <dbReference type="ARBA" id="ARBA00022723"/>
    </source>
</evidence>
<evidence type="ECO:0000313" key="11">
    <source>
        <dbReference type="EnsemblProtists" id="EOD19539"/>
    </source>
</evidence>
<keyword evidence="4" id="KW-0479">Metal-binding</keyword>
<protein>
    <recommendedName>
        <fullName evidence="10">EngB-type G domain-containing protein</fullName>
    </recommendedName>
</protein>
<keyword evidence="3" id="KW-0132">Cell division</keyword>
<dbReference type="Proteomes" id="UP000013827">
    <property type="component" value="Unassembled WGS sequence"/>
</dbReference>
<dbReference type="SUPFAM" id="SSF52540">
    <property type="entry name" value="P-loop containing nucleoside triphosphate hydrolases"/>
    <property type="match status" value="1"/>
</dbReference>
<organism evidence="11 12">
    <name type="scientific">Emiliania huxleyi (strain CCMP1516)</name>
    <dbReference type="NCBI Taxonomy" id="280463"/>
    <lineage>
        <taxon>Eukaryota</taxon>
        <taxon>Haptista</taxon>
        <taxon>Haptophyta</taxon>
        <taxon>Prymnesiophyceae</taxon>
        <taxon>Isochrysidales</taxon>
        <taxon>Noelaerhabdaceae</taxon>
        <taxon>Emiliania</taxon>
    </lineage>
</organism>
<dbReference type="PaxDb" id="2903-EOD19539"/>
<evidence type="ECO:0000259" key="10">
    <source>
        <dbReference type="PROSITE" id="PS51706"/>
    </source>
</evidence>
<comment type="cofactor">
    <cofactor evidence="1">
        <name>Mg(2+)</name>
        <dbReference type="ChEBI" id="CHEBI:18420"/>
    </cofactor>
</comment>
<dbReference type="PROSITE" id="PS51706">
    <property type="entry name" value="G_ENGB"/>
    <property type="match status" value="1"/>
</dbReference>
<reference evidence="11" key="2">
    <citation type="submission" date="2024-10" db="UniProtKB">
        <authorList>
            <consortium name="EnsemblProtists"/>
        </authorList>
    </citation>
    <scope>IDENTIFICATION</scope>
</reference>
<evidence type="ECO:0000256" key="3">
    <source>
        <dbReference type="ARBA" id="ARBA00022618"/>
    </source>
</evidence>
<sequence>MSWAKEVDRSGVTFVNSFADPRGMPFSPLPEVTLVGRSNVGKSSALNALSGRRKRVAQVSKTPGRTRLINLFSVGSALTVTDLPGYGFAKVSAELQEEWRRNVEAYLRQRENLRAAVVFIDSQREPQAVDAQILDFLAFHEIPSVVVATKVDKVRPSQLDNCMAALRRGLALPPDQPIPFSSTTGVGRKELWQYLQEICLAE</sequence>
<evidence type="ECO:0000256" key="5">
    <source>
        <dbReference type="ARBA" id="ARBA00022741"/>
    </source>
</evidence>
<dbReference type="InterPro" id="IPR030393">
    <property type="entry name" value="G_ENGB_dom"/>
</dbReference>
<dbReference type="eggNOG" id="KOG2486">
    <property type="taxonomic scope" value="Eukaryota"/>
</dbReference>
<dbReference type="InterPro" id="IPR019987">
    <property type="entry name" value="GTP-bd_ribosome_bio_YsxC"/>
</dbReference>
<dbReference type="HOGENOM" id="CLU_033732_3_0_1"/>
<dbReference type="Gene3D" id="3.40.50.300">
    <property type="entry name" value="P-loop containing nucleotide triphosphate hydrolases"/>
    <property type="match status" value="1"/>
</dbReference>
<dbReference type="KEGG" id="ehx:EMIHUDRAFT_65615"/>
<dbReference type="CDD" id="cd01876">
    <property type="entry name" value="YihA_EngB"/>
    <property type="match status" value="1"/>
</dbReference>
<dbReference type="EnsemblProtists" id="EOD19539">
    <property type="protein sequence ID" value="EOD19539"/>
    <property type="gene ID" value="EMIHUDRAFT_65615"/>
</dbReference>
<evidence type="ECO:0000256" key="8">
    <source>
        <dbReference type="ARBA" id="ARBA00023210"/>
    </source>
</evidence>
<dbReference type="GO" id="GO:0046872">
    <property type="term" value="F:metal ion binding"/>
    <property type="evidence" value="ECO:0007669"/>
    <property type="project" value="UniProtKB-KW"/>
</dbReference>
<evidence type="ECO:0000256" key="2">
    <source>
        <dbReference type="ARBA" id="ARBA00009638"/>
    </source>
</evidence>
<keyword evidence="7" id="KW-0342">GTP-binding</keyword>
<dbReference type="GO" id="GO:0051301">
    <property type="term" value="P:cell division"/>
    <property type="evidence" value="ECO:0007669"/>
    <property type="project" value="UniProtKB-KW"/>
</dbReference>
<dbReference type="NCBIfam" id="TIGR03598">
    <property type="entry name" value="GTPase_YsxC"/>
    <property type="match status" value="1"/>
</dbReference>
<keyword evidence="6" id="KW-0460">Magnesium</keyword>
<name>A0A0D3J7Q4_EMIH1</name>
<dbReference type="STRING" id="2903.R1EFC1"/>
<keyword evidence="12" id="KW-1185">Reference proteome</keyword>
<evidence type="ECO:0000256" key="1">
    <source>
        <dbReference type="ARBA" id="ARBA00001946"/>
    </source>
</evidence>
<proteinExistence type="inferred from homology"/>
<keyword evidence="8" id="KW-0717">Septation</keyword>
<keyword evidence="5" id="KW-0547">Nucleotide-binding</keyword>